<protein>
    <submittedName>
        <fullName evidence="1">Uncharacterized protein</fullName>
    </submittedName>
</protein>
<sequence>MIFLVNALCIFHSFLALFMCIFIAANAKIWPQNYFNGSVKYTIVVDSNGYGYFRTIQSAIDSIPPNNNQWVRIFIKAGKYREQIHIPYEKPYIYLQGEGMKSTIVCFDRHDSTSTSGTFISLADNIVVERITFMNSYNYPLMNNKNPITQAVAAMISGDKCVFYRCAFIGLQDTLWDVSGRHYFKFCVIKGGIDFIFGSGQSIYEGCKIVVATESLKGPGYITAQSRSSPTESNGFVFKNCGIDGNGLTFLGRAWGPYARVLFYACSMSNIIVPEGWESWSHGHVNQLTFAEHDCTGEGSRTSSRVKWAYKLNGVMLKHFTDLSYIDGEGWLANQPIKLMRLI</sequence>
<evidence type="ECO:0000313" key="2">
    <source>
        <dbReference type="Proteomes" id="UP001060085"/>
    </source>
</evidence>
<comment type="caution">
    <text evidence="1">The sequence shown here is derived from an EMBL/GenBank/DDBJ whole genome shotgun (WGS) entry which is preliminary data.</text>
</comment>
<reference evidence="2" key="1">
    <citation type="journal article" date="2023" name="Nat. Plants">
        <title>Single-cell RNA sequencing provides a high-resolution roadmap for understanding the multicellular compartmentation of specialized metabolism.</title>
        <authorList>
            <person name="Sun S."/>
            <person name="Shen X."/>
            <person name="Li Y."/>
            <person name="Li Y."/>
            <person name="Wang S."/>
            <person name="Li R."/>
            <person name="Zhang H."/>
            <person name="Shen G."/>
            <person name="Guo B."/>
            <person name="Wei J."/>
            <person name="Xu J."/>
            <person name="St-Pierre B."/>
            <person name="Chen S."/>
            <person name="Sun C."/>
        </authorList>
    </citation>
    <scope>NUCLEOTIDE SEQUENCE [LARGE SCALE GENOMIC DNA]</scope>
</reference>
<keyword evidence="2" id="KW-1185">Reference proteome</keyword>
<accession>A0ACC0BIF4</accession>
<organism evidence="1 2">
    <name type="scientific">Catharanthus roseus</name>
    <name type="common">Madagascar periwinkle</name>
    <name type="synonym">Vinca rosea</name>
    <dbReference type="NCBI Taxonomy" id="4058"/>
    <lineage>
        <taxon>Eukaryota</taxon>
        <taxon>Viridiplantae</taxon>
        <taxon>Streptophyta</taxon>
        <taxon>Embryophyta</taxon>
        <taxon>Tracheophyta</taxon>
        <taxon>Spermatophyta</taxon>
        <taxon>Magnoliopsida</taxon>
        <taxon>eudicotyledons</taxon>
        <taxon>Gunneridae</taxon>
        <taxon>Pentapetalae</taxon>
        <taxon>asterids</taxon>
        <taxon>lamiids</taxon>
        <taxon>Gentianales</taxon>
        <taxon>Apocynaceae</taxon>
        <taxon>Rauvolfioideae</taxon>
        <taxon>Vinceae</taxon>
        <taxon>Catharanthinae</taxon>
        <taxon>Catharanthus</taxon>
    </lineage>
</organism>
<dbReference type="Proteomes" id="UP001060085">
    <property type="component" value="Linkage Group LG03"/>
</dbReference>
<dbReference type="EMBL" id="CM044703">
    <property type="protein sequence ID" value="KAI5672393.1"/>
    <property type="molecule type" value="Genomic_DNA"/>
</dbReference>
<proteinExistence type="predicted"/>
<name>A0ACC0BIF4_CATRO</name>
<gene>
    <name evidence="1" type="ORF">M9H77_12757</name>
</gene>
<evidence type="ECO:0000313" key="1">
    <source>
        <dbReference type="EMBL" id="KAI5672393.1"/>
    </source>
</evidence>